<dbReference type="Gene3D" id="1.25.10.10">
    <property type="entry name" value="Leucine-rich Repeat Variant"/>
    <property type="match status" value="1"/>
</dbReference>
<accession>A0A0H3CY43</accession>
<dbReference type="EMBL" id="CP002000">
    <property type="protein sequence ID" value="ADJ43243.1"/>
    <property type="molecule type" value="Genomic_DNA"/>
</dbReference>
<dbReference type="GeneID" id="92869221"/>
<dbReference type="PATRIC" id="fig|749927.5.peg.1472"/>
<gene>
    <name evidence="1" type="ordered locus">AMED_1429</name>
</gene>
<evidence type="ECO:0000313" key="1">
    <source>
        <dbReference type="EMBL" id="ADJ43243.1"/>
    </source>
</evidence>
<reference evidence="1 2" key="1">
    <citation type="journal article" date="2010" name="Cell Res.">
        <title>Complete genome sequence of the rifamycin SV-producing Amycolatopsis mediterranei U32 revealed its genetic characteristics in phylogeny and metabolism.</title>
        <authorList>
            <person name="Zhao W."/>
            <person name="Zhong Y."/>
            <person name="Yuan H."/>
            <person name="Wang J."/>
            <person name="Zheng H."/>
            <person name="Wang Y."/>
            <person name="Cen X."/>
            <person name="Xu F."/>
            <person name="Bai J."/>
            <person name="Han X."/>
            <person name="Lu G."/>
            <person name="Zhu Y."/>
            <person name="Shao Z."/>
            <person name="Yan H."/>
            <person name="Li C."/>
            <person name="Peng N."/>
            <person name="Zhang Z."/>
            <person name="Zhang Y."/>
            <person name="Lin W."/>
            <person name="Fan Y."/>
            <person name="Qin Z."/>
            <person name="Hu Y."/>
            <person name="Zhu B."/>
            <person name="Wang S."/>
            <person name="Ding X."/>
            <person name="Zhao G.P."/>
        </authorList>
    </citation>
    <scope>NUCLEOTIDE SEQUENCE [LARGE SCALE GENOMIC DNA]</scope>
    <source>
        <strain evidence="2">U-32</strain>
    </source>
</reference>
<dbReference type="KEGG" id="amd:AMED_1429"/>
<dbReference type="RefSeq" id="WP_013223331.1">
    <property type="nucleotide sequence ID" value="NC_014318.1"/>
</dbReference>
<name>A0A0H3CY43_AMYMU</name>
<dbReference type="OrthoDB" id="3454616at2"/>
<dbReference type="InterPro" id="IPR018247">
    <property type="entry name" value="EF_Hand_1_Ca_BS"/>
</dbReference>
<dbReference type="PROSITE" id="PS00018">
    <property type="entry name" value="EF_HAND_1"/>
    <property type="match status" value="1"/>
</dbReference>
<dbReference type="AlphaFoldDB" id="A0A0H3CY43"/>
<dbReference type="HOGENOM" id="CLU_033895_0_0_11"/>
<sequence length="426" mass="47359">MTDDPDAGNDCWSYASATTLRGALQRGCGAAGAWVAAHRVDPELVLDCVRRDYRWDRQVDERAVYLARLVLDVELSIDPIVEQLWRTGLNRKYDGNRFGQTVDVLAVLGQAHVAVAVAALRRYVCEGERWVEVLQAVAETWPGEWWDDLAPVVAGRAADASPEEVFFGREPWSSWAGRDRRIDVLLERAQPSVSWRCPSLSYRDTPVAGLLGLLADPDAQPEVLSAVLHEFARHRGPEPRLLDVADQLAARPDARWIGLIHAFTKLGPQTVGHARRWARSPSHPLWWRAVVTLAEHGDAADVPALLAALDRLDGDKDDWCGYDDLARGFARLGVTDVAPRLRSLWRRSPHSFERAAYVEALLTLDPDATRQQLPDALADCEADVRLVAARHAPLTGEVRRRLGRLRDSPIENPDVREAAAHRLASG</sequence>
<dbReference type="InterPro" id="IPR011989">
    <property type="entry name" value="ARM-like"/>
</dbReference>
<dbReference type="Proteomes" id="UP000000328">
    <property type="component" value="Chromosome"/>
</dbReference>
<organism evidence="1 2">
    <name type="scientific">Amycolatopsis mediterranei (strain U-32)</name>
    <dbReference type="NCBI Taxonomy" id="749927"/>
    <lineage>
        <taxon>Bacteria</taxon>
        <taxon>Bacillati</taxon>
        <taxon>Actinomycetota</taxon>
        <taxon>Actinomycetes</taxon>
        <taxon>Pseudonocardiales</taxon>
        <taxon>Pseudonocardiaceae</taxon>
        <taxon>Amycolatopsis</taxon>
    </lineage>
</organism>
<protein>
    <submittedName>
        <fullName evidence="1">Uncharacterized protein</fullName>
    </submittedName>
</protein>
<dbReference type="eggNOG" id="COG1413">
    <property type="taxonomic scope" value="Bacteria"/>
</dbReference>
<evidence type="ECO:0000313" key="2">
    <source>
        <dbReference type="Proteomes" id="UP000000328"/>
    </source>
</evidence>
<proteinExistence type="predicted"/>